<feature type="transmembrane region" description="Helical" evidence="2">
    <location>
        <begin position="39"/>
        <end position="56"/>
    </location>
</feature>
<dbReference type="InterPro" id="IPR025339">
    <property type="entry name" value="DUF4245"/>
</dbReference>
<keyword evidence="4" id="KW-1185">Reference proteome</keyword>
<dbReference type="RefSeq" id="WP_171153552.1">
    <property type="nucleotide sequence ID" value="NZ_JABENB010000001.1"/>
</dbReference>
<dbReference type="Pfam" id="PF14030">
    <property type="entry name" value="DUF4245"/>
    <property type="match status" value="1"/>
</dbReference>
<name>A0A849AQP3_9MICO</name>
<evidence type="ECO:0000256" key="2">
    <source>
        <dbReference type="SAM" id="Phobius"/>
    </source>
</evidence>
<dbReference type="AlphaFoldDB" id="A0A849AQP3"/>
<feature type="compositionally biased region" description="Low complexity" evidence="1">
    <location>
        <begin position="212"/>
        <end position="227"/>
    </location>
</feature>
<keyword evidence="2" id="KW-0812">Transmembrane</keyword>
<evidence type="ECO:0000313" key="3">
    <source>
        <dbReference type="EMBL" id="NNG39092.1"/>
    </source>
</evidence>
<organism evidence="3 4">
    <name type="scientific">Flexivirga aerilata</name>
    <dbReference type="NCBI Taxonomy" id="1656889"/>
    <lineage>
        <taxon>Bacteria</taxon>
        <taxon>Bacillati</taxon>
        <taxon>Actinomycetota</taxon>
        <taxon>Actinomycetes</taxon>
        <taxon>Micrococcales</taxon>
        <taxon>Dermacoccaceae</taxon>
        <taxon>Flexivirga</taxon>
    </lineage>
</organism>
<keyword evidence="2" id="KW-0472">Membrane</keyword>
<dbReference type="EMBL" id="JABENB010000001">
    <property type="protein sequence ID" value="NNG39092.1"/>
    <property type="molecule type" value="Genomic_DNA"/>
</dbReference>
<keyword evidence="2" id="KW-1133">Transmembrane helix</keyword>
<dbReference type="Proteomes" id="UP000557772">
    <property type="component" value="Unassembled WGS sequence"/>
</dbReference>
<accession>A0A849AQP3</accession>
<feature type="region of interest" description="Disordered" evidence="1">
    <location>
        <begin position="1"/>
        <end position="34"/>
    </location>
</feature>
<evidence type="ECO:0000313" key="4">
    <source>
        <dbReference type="Proteomes" id="UP000557772"/>
    </source>
</evidence>
<feature type="region of interest" description="Disordered" evidence="1">
    <location>
        <begin position="208"/>
        <end position="227"/>
    </location>
</feature>
<reference evidence="3 4" key="1">
    <citation type="submission" date="2020-05" db="EMBL/GenBank/DDBJ databases">
        <title>Flexivirga sp. ID2601S isolated from air conditioner.</title>
        <authorList>
            <person name="Kim D.H."/>
        </authorList>
    </citation>
    <scope>NUCLEOTIDE SEQUENCE [LARGE SCALE GENOMIC DNA]</scope>
    <source>
        <strain evidence="3 4">ID2601S</strain>
    </source>
</reference>
<evidence type="ECO:0000256" key="1">
    <source>
        <dbReference type="SAM" id="MobiDB-lite"/>
    </source>
</evidence>
<gene>
    <name evidence="3" type="ORF">HJ588_07365</name>
</gene>
<sequence>MTTPSTPADPSNPDPAAPTGEPATPPQPQRRGMGSAKNMVISAVVVALACLAWWAFVPRQEKVTRPVADVGGIAREIGIQQHWDPAVADGLPAGWSPVNVRLRTQSGVPPTWQAGYDAPGDGYAAVLQTKDGNAGWVKAQTGSGADKGTVAIAGGQWTKIERSDGEQRSLVRAAPLGGLTTVVTGTGDWTQLQGFAATVKPFSASALATPRSSASSGSSASAPASAG</sequence>
<protein>
    <submittedName>
        <fullName evidence="3">DUF4245 domain-containing protein</fullName>
    </submittedName>
</protein>
<comment type="caution">
    <text evidence="3">The sequence shown here is derived from an EMBL/GenBank/DDBJ whole genome shotgun (WGS) entry which is preliminary data.</text>
</comment>
<proteinExistence type="predicted"/>